<dbReference type="OrthoDB" id="130769at2157"/>
<dbReference type="GeneID" id="27136569"/>
<evidence type="ECO:0000313" key="1">
    <source>
        <dbReference type="EMBL" id="CVK31727.1"/>
    </source>
</evidence>
<dbReference type="OMA" id="IVEWKFY"/>
<dbReference type="Proteomes" id="UP000069850">
    <property type="component" value="Chromosome 1"/>
</dbReference>
<dbReference type="KEGG" id="mema:MMAB1_0510"/>
<dbReference type="AlphaFoldDB" id="A0A0X3BHX4"/>
<proteinExistence type="predicted"/>
<dbReference type="GeneID" id="13353958"/>
<sequence>MVRSSREIALYIKSNDKNHPEISVNALISNFQAIQNLMYIMGDHLEGHQPRTAGDFPKSVKQNCELVISRLEQGSAAITMRVSHDQYGLPGAGGTYGERAISLVGTVIDIASNQEDIFPEVVELLHGDEHRAIRSVQELENLWPDEDSIYDVTLGFGSLGPIKLDRTRKPIIKNALIRPPKPTEKTISGRMVELRVDRKRQFVIDTPEGKYTCRYPPELEEFVIKRIKQLVSVSGSIGKTARSINIEGEMAFKPLNSLPLTHIRFNEDIRELRYPIDLEVEFENDEYILYNNEFNLLVTSGNLKDGVERINDELKLLWLDYVEEETGNLTEGGIVFRNKLRSLLDEGI</sequence>
<dbReference type="RefSeq" id="WP_014866300.1">
    <property type="nucleotide sequence ID" value="NZ_DAIMMY010000002.1"/>
</dbReference>
<organism evidence="1 2">
    <name type="scientific">Methanoculleus bourgensis</name>
    <dbReference type="NCBI Taxonomy" id="83986"/>
    <lineage>
        <taxon>Archaea</taxon>
        <taxon>Methanobacteriati</taxon>
        <taxon>Methanobacteriota</taxon>
        <taxon>Stenosarchaea group</taxon>
        <taxon>Methanomicrobia</taxon>
        <taxon>Methanomicrobiales</taxon>
        <taxon>Methanomicrobiaceae</taxon>
        <taxon>Methanoculleus</taxon>
    </lineage>
</organism>
<dbReference type="EMBL" id="LT158599">
    <property type="protein sequence ID" value="CVK31727.1"/>
    <property type="molecule type" value="Genomic_DNA"/>
</dbReference>
<accession>A0A0X3BHX4</accession>
<reference evidence="1 2" key="1">
    <citation type="submission" date="2016-01" db="EMBL/GenBank/DDBJ databases">
        <authorList>
            <person name="Manzoor S."/>
        </authorList>
    </citation>
    <scope>NUCLEOTIDE SEQUENCE [LARGE SCALE GENOMIC DNA]</scope>
    <source>
        <strain evidence="1">Methanoculleus sp MAB1</strain>
    </source>
</reference>
<evidence type="ECO:0000313" key="2">
    <source>
        <dbReference type="Proteomes" id="UP000069850"/>
    </source>
</evidence>
<protein>
    <submittedName>
        <fullName evidence="1">Uncharacterized protein</fullName>
    </submittedName>
</protein>
<name>A0A0X3BHX4_9EURY</name>
<gene>
    <name evidence="1" type="ORF">MMAB1_0510</name>
</gene>